<reference evidence="1" key="1">
    <citation type="submission" date="2020-10" db="EMBL/GenBank/DDBJ databases">
        <title>Genome Sequence of Monilinia vaccinii-corymbosi Sheds Light on Mummy Berry Disease Infection of Blueberry and Mating Type.</title>
        <authorList>
            <person name="Yow A.G."/>
            <person name="Zhang Y."/>
            <person name="Bansal K."/>
            <person name="Eacker S.M."/>
            <person name="Sullivan S."/>
            <person name="Liachko I."/>
            <person name="Cubeta M.A."/>
            <person name="Rollins J.A."/>
            <person name="Ashrafi H."/>
        </authorList>
    </citation>
    <scope>NUCLEOTIDE SEQUENCE</scope>
    <source>
        <strain evidence="1">RL-1</strain>
    </source>
</reference>
<evidence type="ECO:0000313" key="2">
    <source>
        <dbReference type="Proteomes" id="UP000672032"/>
    </source>
</evidence>
<organism evidence="1 2">
    <name type="scientific">Monilinia vaccinii-corymbosi</name>
    <dbReference type="NCBI Taxonomy" id="61207"/>
    <lineage>
        <taxon>Eukaryota</taxon>
        <taxon>Fungi</taxon>
        <taxon>Dikarya</taxon>
        <taxon>Ascomycota</taxon>
        <taxon>Pezizomycotina</taxon>
        <taxon>Leotiomycetes</taxon>
        <taxon>Helotiales</taxon>
        <taxon>Sclerotiniaceae</taxon>
        <taxon>Monilinia</taxon>
    </lineage>
</organism>
<sequence length="275" mass="31504">MGLRVEPNIESKSLLDFRSSADKETEDAVEQALTDNDIQSIFFVNQISENQSTRTLANLNANNYYSFARVERTVYDKVKQGDLPKDNSLESSSARSSYRVRLFDFLIQSHPWLAIDGQSSRSPKDLPAENYHHDKALYQGEIYKVLTSFTYPEGVSARLEMTANSIAEIFTLTRDVEPSTKRFWVLISYLRDSGSTLRPVLRTYQFVFETSQGEERPVVAFSYNFYAAILNEEDFETARSGIDQRLIELGERLTEQKSSDIYLPALASEKLRLKK</sequence>
<name>A0A8A3PRJ5_9HELO</name>
<dbReference type="AlphaFoldDB" id="A0A8A3PRJ5"/>
<protein>
    <submittedName>
        <fullName evidence="1">Uncharacterized protein</fullName>
    </submittedName>
</protein>
<proteinExistence type="predicted"/>
<gene>
    <name evidence="1" type="ORF">DSL72_009504</name>
</gene>
<dbReference type="EMBL" id="CP063412">
    <property type="protein sequence ID" value="QSZ37406.1"/>
    <property type="molecule type" value="Genomic_DNA"/>
</dbReference>
<dbReference type="Proteomes" id="UP000672032">
    <property type="component" value="Chromosome 8"/>
</dbReference>
<evidence type="ECO:0000313" key="1">
    <source>
        <dbReference type="EMBL" id="QSZ37406.1"/>
    </source>
</evidence>
<keyword evidence="2" id="KW-1185">Reference proteome</keyword>
<dbReference type="OrthoDB" id="4719947at2759"/>
<accession>A0A8A3PRJ5</accession>